<evidence type="ECO:0000313" key="16">
    <source>
        <dbReference type="Proteomes" id="UP000268093"/>
    </source>
</evidence>
<protein>
    <recommendedName>
        <fullName evidence="10">Carbamoyl phosphate synthase arginine-specific small chain</fullName>
        <ecNumber evidence="3">6.3.5.5</ecNumber>
    </recommendedName>
    <alternativeName>
        <fullName evidence="11">Arginine-specific carbamoyl phosphate synthetase, glutamine chain</fullName>
    </alternativeName>
</protein>
<evidence type="ECO:0000256" key="9">
    <source>
        <dbReference type="ARBA" id="ARBA00044031"/>
    </source>
</evidence>
<feature type="domain" description="Carbamoyl-phosphate synthase small subunit N-terminal" evidence="14">
    <location>
        <begin position="88"/>
        <end position="227"/>
    </location>
</feature>
<dbReference type="PRINTS" id="PR00097">
    <property type="entry name" value="ANTSNTHASEII"/>
</dbReference>
<dbReference type="Pfam" id="PF00117">
    <property type="entry name" value="GATase"/>
    <property type="match status" value="1"/>
</dbReference>
<evidence type="ECO:0000256" key="3">
    <source>
        <dbReference type="ARBA" id="ARBA00012738"/>
    </source>
</evidence>
<dbReference type="GO" id="GO:0006207">
    <property type="term" value="P:'de novo' pyrimidine nucleobase biosynthetic process"/>
    <property type="evidence" value="ECO:0007669"/>
    <property type="project" value="InterPro"/>
</dbReference>
<comment type="caution">
    <text evidence="15">The sequence shown here is derived from an EMBL/GenBank/DDBJ whole genome shotgun (WGS) entry which is preliminary data.</text>
</comment>
<dbReference type="PANTHER" id="PTHR43418:SF7">
    <property type="entry name" value="CARBAMOYL-PHOSPHATE SYNTHASE SMALL CHAIN"/>
    <property type="match status" value="1"/>
</dbReference>
<evidence type="ECO:0000256" key="7">
    <source>
        <dbReference type="ARBA" id="ARBA00022840"/>
    </source>
</evidence>
<dbReference type="SMART" id="SM01097">
    <property type="entry name" value="CPSase_sm_chain"/>
    <property type="match status" value="1"/>
</dbReference>
<reference evidence="15 16" key="1">
    <citation type="journal article" date="2018" name="New Phytol.">
        <title>Phylogenomics of Endogonaceae and evolution of mycorrhizas within Mucoromycota.</title>
        <authorList>
            <person name="Chang Y."/>
            <person name="Desiro A."/>
            <person name="Na H."/>
            <person name="Sandor L."/>
            <person name="Lipzen A."/>
            <person name="Clum A."/>
            <person name="Barry K."/>
            <person name="Grigoriev I.V."/>
            <person name="Martin F.M."/>
            <person name="Stajich J.E."/>
            <person name="Smith M.E."/>
            <person name="Bonito G."/>
            <person name="Spatafora J.W."/>
        </authorList>
    </citation>
    <scope>NUCLEOTIDE SEQUENCE [LARGE SCALE GENOMIC DNA]</scope>
    <source>
        <strain evidence="15 16">GMNB39</strain>
    </source>
</reference>
<dbReference type="Proteomes" id="UP000268093">
    <property type="component" value="Unassembled WGS sequence"/>
</dbReference>
<sequence>MYCHAFEKNSADYICDQSHQYIKKRYTKMSIIAQSAASVLRTASVSRTALRNLVATRGLAMVTDRPTPMVAGTPSAFLPAVSTSSGNLPASLKMKTGQIFNGTSFGAHKSIFGEIVFTTSLVGYPESMSDPSYGGQILVFTQPLIGNYGVPSAEKDIHGLLRHFESDRIQVQGIIVNDYATRYSHWTAVESLGDWCSRHGVPAISGIDTRAVTHLLREQGSTLGKIAVGEEALDGKLDDYFPDPNLRNLVAEVSTKDPLQYNPEGDVKIAIIDCGVKQNIIRCLVARGAAVTVLPWNYNFNKVADQFDGLFISNGPGSPSTCAETVSNLKVTLDTYQRPIFGICMGNLLLGMAAGLESYKLPYGNRGHNQPAINQTNGRCVITSQNHGYALKDTHMPVGWRKFFVNANDRSNEGIRHVSRPIFSVQFHPEAKGGPKDTEYLFSDFLDQVRADKVKRQSANVFFDQEIQREAAVAFA</sequence>
<dbReference type="InterPro" id="IPR036480">
    <property type="entry name" value="CarbP_synth_ssu_N_sf"/>
</dbReference>
<dbReference type="GO" id="GO:0005524">
    <property type="term" value="F:ATP binding"/>
    <property type="evidence" value="ECO:0007669"/>
    <property type="project" value="UniProtKB-KW"/>
</dbReference>
<evidence type="ECO:0000256" key="12">
    <source>
        <dbReference type="ARBA" id="ARBA00048816"/>
    </source>
</evidence>
<dbReference type="CDD" id="cd01744">
    <property type="entry name" value="GATase1_CPSase"/>
    <property type="match status" value="1"/>
</dbReference>
<dbReference type="NCBIfam" id="NF009475">
    <property type="entry name" value="PRK12838.1"/>
    <property type="match status" value="1"/>
</dbReference>
<evidence type="ECO:0000256" key="5">
    <source>
        <dbReference type="ARBA" id="ARBA00022605"/>
    </source>
</evidence>
<dbReference type="PANTHER" id="PTHR43418">
    <property type="entry name" value="MULTIFUNCTIONAL TRYPTOPHAN BIOSYNTHESIS PROTEIN-RELATED"/>
    <property type="match status" value="1"/>
</dbReference>
<dbReference type="SUPFAM" id="SSF52021">
    <property type="entry name" value="Carbamoyl phosphate synthetase, small subunit N-terminal domain"/>
    <property type="match status" value="1"/>
</dbReference>
<dbReference type="InterPro" id="IPR002474">
    <property type="entry name" value="CarbamoylP_synth_ssu_N"/>
</dbReference>
<organism evidence="15 16">
    <name type="scientific">Jimgerdemannia flammicorona</name>
    <dbReference type="NCBI Taxonomy" id="994334"/>
    <lineage>
        <taxon>Eukaryota</taxon>
        <taxon>Fungi</taxon>
        <taxon>Fungi incertae sedis</taxon>
        <taxon>Mucoromycota</taxon>
        <taxon>Mucoromycotina</taxon>
        <taxon>Endogonomycetes</taxon>
        <taxon>Endogonales</taxon>
        <taxon>Endogonaceae</taxon>
        <taxon>Jimgerdemannia</taxon>
    </lineage>
</organism>
<proteinExistence type="inferred from homology"/>
<dbReference type="InterPro" id="IPR050472">
    <property type="entry name" value="Anth_synth/Amidotransfase"/>
</dbReference>
<gene>
    <name evidence="15" type="ORF">BC936DRAFT_139482</name>
</gene>
<dbReference type="PRINTS" id="PR00099">
    <property type="entry name" value="CPSGATASE"/>
</dbReference>
<dbReference type="SUPFAM" id="SSF52317">
    <property type="entry name" value="Class I glutamine amidotransferase-like"/>
    <property type="match status" value="1"/>
</dbReference>
<keyword evidence="8" id="KW-0315">Glutamine amidotransferase</keyword>
<comment type="subunit">
    <text evidence="9">Heterodimer composed of 2 chains; the small (or glutamine) chain promotes the hydrolysis of glutamine to ammonia, which is used by the large (or ammonia) chain to synthesize carbamoyl phosphate.</text>
</comment>
<comment type="pathway">
    <text evidence="1">Amino-acid biosynthesis; L-arginine biosynthesis; carbamoyl phosphate from bicarbonate: step 1/1.</text>
</comment>
<dbReference type="GO" id="GO:0005737">
    <property type="term" value="C:cytoplasm"/>
    <property type="evidence" value="ECO:0007669"/>
    <property type="project" value="UniProtKB-ARBA"/>
</dbReference>
<dbReference type="OrthoDB" id="434at2759"/>
<dbReference type="InterPro" id="IPR035686">
    <property type="entry name" value="CPSase_GATase1"/>
</dbReference>
<keyword evidence="6" id="KW-0547">Nucleotide-binding</keyword>
<dbReference type="HAMAP" id="MF_01209">
    <property type="entry name" value="CPSase_S_chain"/>
    <property type="match status" value="1"/>
</dbReference>
<evidence type="ECO:0000256" key="2">
    <source>
        <dbReference type="ARBA" id="ARBA00007800"/>
    </source>
</evidence>
<evidence type="ECO:0000256" key="1">
    <source>
        <dbReference type="ARBA" id="ARBA00005077"/>
    </source>
</evidence>
<evidence type="ECO:0000256" key="8">
    <source>
        <dbReference type="ARBA" id="ARBA00022962"/>
    </source>
</evidence>
<dbReference type="InterPro" id="IPR006274">
    <property type="entry name" value="CarbamoylP_synth_ssu"/>
</dbReference>
<dbReference type="GO" id="GO:0006541">
    <property type="term" value="P:glutamine metabolic process"/>
    <property type="evidence" value="ECO:0007669"/>
    <property type="project" value="InterPro"/>
</dbReference>
<dbReference type="GO" id="GO:0004088">
    <property type="term" value="F:carbamoyl-phosphate synthase (glutamine-hydrolyzing) activity"/>
    <property type="evidence" value="ECO:0007669"/>
    <property type="project" value="UniProtKB-EC"/>
</dbReference>
<keyword evidence="16" id="KW-1185">Reference proteome</keyword>
<evidence type="ECO:0000256" key="4">
    <source>
        <dbReference type="ARBA" id="ARBA00022598"/>
    </source>
</evidence>
<evidence type="ECO:0000256" key="10">
    <source>
        <dbReference type="ARBA" id="ARBA00044168"/>
    </source>
</evidence>
<name>A0A433DN87_9FUNG</name>
<dbReference type="PROSITE" id="PS51273">
    <property type="entry name" value="GATASE_TYPE_1"/>
    <property type="match status" value="1"/>
</dbReference>
<accession>A0A433DN87</accession>
<comment type="similarity">
    <text evidence="2">Belongs to the CarA family.</text>
</comment>
<dbReference type="EMBL" id="RBNI01000151">
    <property type="protein sequence ID" value="RUP52156.1"/>
    <property type="molecule type" value="Genomic_DNA"/>
</dbReference>
<dbReference type="FunFam" id="3.40.50.880:FF:000016">
    <property type="entry name" value="Carbamoyl-phosphate synthase arginine-specific small chain"/>
    <property type="match status" value="1"/>
</dbReference>
<evidence type="ECO:0000256" key="13">
    <source>
        <dbReference type="ARBA" id="ARBA00049285"/>
    </source>
</evidence>
<dbReference type="NCBIfam" id="TIGR01368">
    <property type="entry name" value="CPSaseIIsmall"/>
    <property type="match status" value="1"/>
</dbReference>
<keyword evidence="7" id="KW-0067">ATP-binding</keyword>
<dbReference type="EC" id="6.3.5.5" evidence="3"/>
<evidence type="ECO:0000256" key="6">
    <source>
        <dbReference type="ARBA" id="ARBA00022741"/>
    </source>
</evidence>
<evidence type="ECO:0000313" key="15">
    <source>
        <dbReference type="EMBL" id="RUP52156.1"/>
    </source>
</evidence>
<keyword evidence="5" id="KW-0028">Amino-acid biosynthesis</keyword>
<comment type="catalytic activity">
    <reaction evidence="12">
        <text>hydrogencarbonate + L-glutamine + 2 ATP + H2O = carbamoyl phosphate + L-glutamate + 2 ADP + phosphate + 2 H(+)</text>
        <dbReference type="Rhea" id="RHEA:18633"/>
        <dbReference type="ChEBI" id="CHEBI:15377"/>
        <dbReference type="ChEBI" id="CHEBI:15378"/>
        <dbReference type="ChEBI" id="CHEBI:17544"/>
        <dbReference type="ChEBI" id="CHEBI:29985"/>
        <dbReference type="ChEBI" id="CHEBI:30616"/>
        <dbReference type="ChEBI" id="CHEBI:43474"/>
        <dbReference type="ChEBI" id="CHEBI:58228"/>
        <dbReference type="ChEBI" id="CHEBI:58359"/>
        <dbReference type="ChEBI" id="CHEBI:456216"/>
        <dbReference type="EC" id="6.3.5.5"/>
    </reaction>
</comment>
<comment type="catalytic activity">
    <reaction evidence="13">
        <text>L-glutamine + H2O = L-glutamate + NH4(+)</text>
        <dbReference type="Rhea" id="RHEA:15889"/>
        <dbReference type="ChEBI" id="CHEBI:15377"/>
        <dbReference type="ChEBI" id="CHEBI:28938"/>
        <dbReference type="ChEBI" id="CHEBI:29985"/>
        <dbReference type="ChEBI" id="CHEBI:58359"/>
    </reaction>
</comment>
<dbReference type="Gene3D" id="3.40.50.880">
    <property type="match status" value="1"/>
</dbReference>
<evidence type="ECO:0000259" key="14">
    <source>
        <dbReference type="SMART" id="SM01097"/>
    </source>
</evidence>
<dbReference type="InterPro" id="IPR017926">
    <property type="entry name" value="GATASE"/>
</dbReference>
<dbReference type="Gene3D" id="3.50.30.20">
    <property type="entry name" value="Carbamoyl-phosphate synthase small subunit, N-terminal domain"/>
    <property type="match status" value="1"/>
</dbReference>
<keyword evidence="4" id="KW-0436">Ligase</keyword>
<evidence type="ECO:0000256" key="11">
    <source>
        <dbReference type="ARBA" id="ARBA00044340"/>
    </source>
</evidence>
<dbReference type="FunFam" id="3.50.30.20:FF:000003">
    <property type="entry name" value="Carbamoyl-phosphate synthase arginine-specific small chain"/>
    <property type="match status" value="1"/>
</dbReference>
<dbReference type="AlphaFoldDB" id="A0A433DN87"/>
<dbReference type="PRINTS" id="PR00096">
    <property type="entry name" value="GATASE"/>
</dbReference>
<dbReference type="InterPro" id="IPR029062">
    <property type="entry name" value="Class_I_gatase-like"/>
</dbReference>
<dbReference type="GO" id="GO:0006526">
    <property type="term" value="P:L-arginine biosynthetic process"/>
    <property type="evidence" value="ECO:0007669"/>
    <property type="project" value="UniProtKB-ARBA"/>
</dbReference>
<dbReference type="Pfam" id="PF00988">
    <property type="entry name" value="CPSase_sm_chain"/>
    <property type="match status" value="1"/>
</dbReference>